<organism evidence="1 2">
    <name type="scientific">Quercus suber</name>
    <name type="common">Cork oak</name>
    <dbReference type="NCBI Taxonomy" id="58331"/>
    <lineage>
        <taxon>Eukaryota</taxon>
        <taxon>Viridiplantae</taxon>
        <taxon>Streptophyta</taxon>
        <taxon>Embryophyta</taxon>
        <taxon>Tracheophyta</taxon>
        <taxon>Spermatophyta</taxon>
        <taxon>Magnoliopsida</taxon>
        <taxon>eudicotyledons</taxon>
        <taxon>Gunneridae</taxon>
        <taxon>Pentapetalae</taxon>
        <taxon>rosids</taxon>
        <taxon>fabids</taxon>
        <taxon>Fagales</taxon>
        <taxon>Fagaceae</taxon>
        <taxon>Quercus</taxon>
    </lineage>
</organism>
<dbReference type="Proteomes" id="UP000237347">
    <property type="component" value="Unassembled WGS sequence"/>
</dbReference>
<accession>A0AAW0LDB3</accession>
<comment type="caution">
    <text evidence="1">The sequence shown here is derived from an EMBL/GenBank/DDBJ whole genome shotgun (WGS) entry which is preliminary data.</text>
</comment>
<dbReference type="EMBL" id="PKMF04000121">
    <property type="protein sequence ID" value="KAK7848909.1"/>
    <property type="molecule type" value="Genomic_DNA"/>
</dbReference>
<protein>
    <submittedName>
        <fullName evidence="1">Uncharacterized protein</fullName>
    </submittedName>
</protein>
<reference evidence="1 2" key="1">
    <citation type="journal article" date="2018" name="Sci. Data">
        <title>The draft genome sequence of cork oak.</title>
        <authorList>
            <person name="Ramos A.M."/>
            <person name="Usie A."/>
            <person name="Barbosa P."/>
            <person name="Barros P.M."/>
            <person name="Capote T."/>
            <person name="Chaves I."/>
            <person name="Simoes F."/>
            <person name="Abreu I."/>
            <person name="Carrasquinho I."/>
            <person name="Faro C."/>
            <person name="Guimaraes J.B."/>
            <person name="Mendonca D."/>
            <person name="Nobrega F."/>
            <person name="Rodrigues L."/>
            <person name="Saibo N.J.M."/>
            <person name="Varela M.C."/>
            <person name="Egas C."/>
            <person name="Matos J."/>
            <person name="Miguel C.M."/>
            <person name="Oliveira M.M."/>
            <person name="Ricardo C.P."/>
            <person name="Goncalves S."/>
        </authorList>
    </citation>
    <scope>NUCLEOTIDE SEQUENCE [LARGE SCALE GENOMIC DNA]</scope>
    <source>
        <strain evidence="2">cv. HL8</strain>
    </source>
</reference>
<gene>
    <name evidence="1" type="ORF">CFP56_004152</name>
</gene>
<evidence type="ECO:0000313" key="2">
    <source>
        <dbReference type="Proteomes" id="UP000237347"/>
    </source>
</evidence>
<name>A0AAW0LDB3_QUESU</name>
<proteinExistence type="predicted"/>
<evidence type="ECO:0000313" key="1">
    <source>
        <dbReference type="EMBL" id="KAK7848909.1"/>
    </source>
</evidence>
<keyword evidence="2" id="KW-1185">Reference proteome</keyword>
<dbReference type="AlphaFoldDB" id="A0AAW0LDB3"/>
<sequence length="76" mass="8175">MVGGKKNVGVIVENTSKIYFPKLHPMDCPSMKVVVQMLKGDGDNLAMPPNPFASTGCACTPARCLNLDLEVIPELE</sequence>